<evidence type="ECO:0000313" key="9">
    <source>
        <dbReference type="WBParaSite" id="HNAJ_0000400701-mRNA-1"/>
    </source>
</evidence>
<evidence type="ECO:0000256" key="5">
    <source>
        <dbReference type="ARBA" id="ARBA00023136"/>
    </source>
</evidence>
<reference evidence="7 8" key="2">
    <citation type="submission" date="2018-11" db="EMBL/GenBank/DDBJ databases">
        <authorList>
            <consortium name="Pathogen Informatics"/>
        </authorList>
    </citation>
    <scope>NUCLEOTIDE SEQUENCE [LARGE SCALE GENOMIC DNA]</scope>
</reference>
<dbReference type="AlphaFoldDB" id="A0A0R3TAB8"/>
<evidence type="ECO:0000313" key="8">
    <source>
        <dbReference type="Proteomes" id="UP000278807"/>
    </source>
</evidence>
<comment type="similarity">
    <text evidence="2">Belongs to the CLPTM1 family.</text>
</comment>
<keyword evidence="8" id="KW-1185">Reference proteome</keyword>
<dbReference type="EMBL" id="UZAE01002575">
    <property type="protein sequence ID" value="VDN99864.1"/>
    <property type="molecule type" value="Genomic_DNA"/>
</dbReference>
<keyword evidence="3 6" id="KW-0812">Transmembrane</keyword>
<keyword evidence="5 6" id="KW-0472">Membrane</keyword>
<dbReference type="OrthoDB" id="378564at2759"/>
<organism evidence="9">
    <name type="scientific">Rodentolepis nana</name>
    <name type="common">Dwarf tapeworm</name>
    <name type="synonym">Hymenolepis nana</name>
    <dbReference type="NCBI Taxonomy" id="102285"/>
    <lineage>
        <taxon>Eukaryota</taxon>
        <taxon>Metazoa</taxon>
        <taxon>Spiralia</taxon>
        <taxon>Lophotrochozoa</taxon>
        <taxon>Platyhelminthes</taxon>
        <taxon>Cestoda</taxon>
        <taxon>Eucestoda</taxon>
        <taxon>Cyclophyllidea</taxon>
        <taxon>Hymenolepididae</taxon>
        <taxon>Rodentolepis</taxon>
    </lineage>
</organism>
<proteinExistence type="inferred from homology"/>
<feature type="transmembrane region" description="Helical" evidence="6">
    <location>
        <begin position="359"/>
        <end position="379"/>
    </location>
</feature>
<feature type="transmembrane region" description="Helical" evidence="6">
    <location>
        <begin position="29"/>
        <end position="49"/>
    </location>
</feature>
<dbReference type="InterPro" id="IPR008429">
    <property type="entry name" value="CLPTM1"/>
</dbReference>
<sequence>MAGEVANGAPNNAVEGGAQEGAQFRMNKWAMLKSFIFRLVFTYFIFSLFRKSPAPAGTPGQAGAPIPASNMIMRDEVLDMYAYLTETPQVRDFNDRSILFWHLKGLKYGNWEDGPAHDGSFTKTAVLKASDNLMHNGSMYIHIYFVLPGFSPDPNSENNYSKQYTFSATKQITRMRKRRLSRKVNLLTGQTETPANLVASKDTPQDVKFLPPVSHWHPNLTINLVDDHTAWVRGAVPSPLNERKSLKTNMYSVSYLDVSFPYSIDIKWYEPTNQYYPVVFINDFWNLNEEYMPINETTPELTFHLTVAPLSLFKWQLYLSQSMRNSWMQGLVGQSEGDQLDDDQDQDMMKKTFLETNPYLLALTIVVSIIHSVFEMLAFKNGNYSNSDLSLLSF</sequence>
<evidence type="ECO:0000256" key="2">
    <source>
        <dbReference type="ARBA" id="ARBA00009310"/>
    </source>
</evidence>
<comment type="subcellular location">
    <subcellularLocation>
        <location evidence="1">Membrane</location>
        <topology evidence="1">Multi-pass membrane protein</topology>
    </subcellularLocation>
</comment>
<reference evidence="9" key="1">
    <citation type="submission" date="2017-02" db="UniProtKB">
        <authorList>
            <consortium name="WormBaseParasite"/>
        </authorList>
    </citation>
    <scope>IDENTIFICATION</scope>
</reference>
<dbReference type="PANTHER" id="PTHR21347">
    <property type="entry name" value="CLEFT LIP AND PALATE ASSOCIATED TRANSMEMBRANE PROTEIN-RELATED"/>
    <property type="match status" value="1"/>
</dbReference>
<dbReference type="GO" id="GO:0016020">
    <property type="term" value="C:membrane"/>
    <property type="evidence" value="ECO:0007669"/>
    <property type="project" value="UniProtKB-SubCell"/>
</dbReference>
<protein>
    <submittedName>
        <fullName evidence="9">Cleft lip and palate associated transmembrane protein 1</fullName>
    </submittedName>
</protein>
<accession>A0A0R3TAB8</accession>
<dbReference type="Pfam" id="PF05602">
    <property type="entry name" value="CLPTM1"/>
    <property type="match status" value="1"/>
</dbReference>
<keyword evidence="4 6" id="KW-1133">Transmembrane helix</keyword>
<evidence type="ECO:0000256" key="6">
    <source>
        <dbReference type="SAM" id="Phobius"/>
    </source>
</evidence>
<evidence type="ECO:0000256" key="3">
    <source>
        <dbReference type="ARBA" id="ARBA00022692"/>
    </source>
</evidence>
<gene>
    <name evidence="7" type="ORF">HNAJ_LOCUS4005</name>
</gene>
<dbReference type="STRING" id="102285.A0A0R3TAB8"/>
<dbReference type="GO" id="GO:0012505">
    <property type="term" value="C:endomembrane system"/>
    <property type="evidence" value="ECO:0007669"/>
    <property type="project" value="TreeGrafter"/>
</dbReference>
<name>A0A0R3TAB8_RODNA</name>
<dbReference type="Proteomes" id="UP000278807">
    <property type="component" value="Unassembled WGS sequence"/>
</dbReference>
<dbReference type="WBParaSite" id="HNAJ_0000400701-mRNA-1">
    <property type="protein sequence ID" value="HNAJ_0000400701-mRNA-1"/>
    <property type="gene ID" value="HNAJ_0000400701"/>
</dbReference>
<evidence type="ECO:0000256" key="1">
    <source>
        <dbReference type="ARBA" id="ARBA00004141"/>
    </source>
</evidence>
<evidence type="ECO:0000313" key="7">
    <source>
        <dbReference type="EMBL" id="VDN99864.1"/>
    </source>
</evidence>
<dbReference type="PANTHER" id="PTHR21347:SF14">
    <property type="entry name" value="LIPID SCRAMBLASE CLPTM1-RELATED"/>
    <property type="match status" value="1"/>
</dbReference>
<evidence type="ECO:0000256" key="4">
    <source>
        <dbReference type="ARBA" id="ARBA00022989"/>
    </source>
</evidence>